<name>A0A7G6TXH7_9BRAD</name>
<sequence length="111" mass="12617">MPNTSHNVGSLLSDLERLTIDIRNLDAGNKPSEQELRTYPIIDQWSLGFRPTTCLVGAIYQHPILGNCSTAQTSELVFIDPDKRWARTWSRYYRLGNQQRFEGHAGGNSRP</sequence>
<proteinExistence type="predicted"/>
<dbReference type="KEGG" id="trb:HB776_09580"/>
<dbReference type="InterPro" id="IPR046574">
    <property type="entry name" value="DUF6634"/>
</dbReference>
<accession>A0A7G6TXH7</accession>
<protein>
    <submittedName>
        <fullName evidence="1">Uncharacterized protein</fullName>
    </submittedName>
</protein>
<dbReference type="AlphaFoldDB" id="A0A7G6TXH7"/>
<gene>
    <name evidence="1" type="ORF">HB776_09580</name>
</gene>
<reference evidence="2" key="1">
    <citation type="journal article" date="2020" name="Mol. Plant Microbe">
        <title>Rhizobial microsymbionts of the narrowly endemic Oxytropis species growing in Kamchatka are characterized by significant genetic diversity and possess a set of genes that are associated with T3SS and T6SS secretion systems and can affect the development of symbiosis.</title>
        <authorList>
            <person name="Safronova V."/>
            <person name="Guro P."/>
            <person name="Sazanova A."/>
            <person name="Kuznetsova I."/>
            <person name="Belimov A."/>
            <person name="Yakubov V."/>
            <person name="Chirak E."/>
            <person name="Afonin A."/>
            <person name="Gogolev Y."/>
            <person name="Andronov E."/>
            <person name="Tikhonovich I."/>
        </authorList>
    </citation>
    <scope>NUCLEOTIDE SEQUENCE [LARGE SCALE GENOMIC DNA]</scope>
    <source>
        <strain evidence="2">581</strain>
    </source>
</reference>
<evidence type="ECO:0000313" key="1">
    <source>
        <dbReference type="EMBL" id="QND71459.1"/>
    </source>
</evidence>
<dbReference type="Pfam" id="PF20339">
    <property type="entry name" value="DUF6634"/>
    <property type="match status" value="1"/>
</dbReference>
<evidence type="ECO:0000313" key="2">
    <source>
        <dbReference type="Proteomes" id="UP000515291"/>
    </source>
</evidence>
<dbReference type="RefSeq" id="WP_184517232.1">
    <property type="nucleotide sequence ID" value="NZ_CP050292.1"/>
</dbReference>
<dbReference type="EMBL" id="CP050292">
    <property type="protein sequence ID" value="QND71459.1"/>
    <property type="molecule type" value="Genomic_DNA"/>
</dbReference>
<organism evidence="1 2">
    <name type="scientific">Tardiphaga robiniae</name>
    <dbReference type="NCBI Taxonomy" id="943830"/>
    <lineage>
        <taxon>Bacteria</taxon>
        <taxon>Pseudomonadati</taxon>
        <taxon>Pseudomonadota</taxon>
        <taxon>Alphaproteobacteria</taxon>
        <taxon>Hyphomicrobiales</taxon>
        <taxon>Nitrobacteraceae</taxon>
        <taxon>Tardiphaga</taxon>
    </lineage>
</organism>
<dbReference type="Proteomes" id="UP000515291">
    <property type="component" value="Chromosome"/>
</dbReference>